<dbReference type="KEGG" id="lpd:AYR62_07525"/>
<protein>
    <submittedName>
        <fullName evidence="1">Uncharacterized protein</fullName>
    </submittedName>
</protein>
<dbReference type="EMBL" id="CP014924">
    <property type="protein sequence ID" value="ANZ68211.1"/>
    <property type="molecule type" value="Genomic_DNA"/>
</dbReference>
<dbReference type="AlphaFoldDB" id="A0A1B2J1N4"/>
<name>A0A1B2J1N4_9LACO</name>
<organism evidence="1 2">
    <name type="scientific">Secundilactobacillus paracollinoides</name>
    <dbReference type="NCBI Taxonomy" id="240427"/>
    <lineage>
        <taxon>Bacteria</taxon>
        <taxon>Bacillati</taxon>
        <taxon>Bacillota</taxon>
        <taxon>Bacilli</taxon>
        <taxon>Lactobacillales</taxon>
        <taxon>Lactobacillaceae</taxon>
        <taxon>Secundilactobacillus</taxon>
    </lineage>
</organism>
<accession>A0A1B2J1N4</accession>
<evidence type="ECO:0000313" key="1">
    <source>
        <dbReference type="EMBL" id="ANZ68211.1"/>
    </source>
</evidence>
<gene>
    <name evidence="1" type="ORF">AYR63_14410</name>
</gene>
<dbReference type="RefSeq" id="WP_056987616.1">
    <property type="nucleotide sequence ID" value="NZ_CP014912.1"/>
</dbReference>
<reference evidence="1 2" key="1">
    <citation type="submission" date="2016-03" db="EMBL/GenBank/DDBJ databases">
        <title>Pediococcus and Lactobacillus from brewery environment - whole genome sequencing and assembly.</title>
        <authorList>
            <person name="Behr J."/>
            <person name="Geissler A.J."/>
            <person name="Vogel R.F."/>
        </authorList>
    </citation>
    <scope>NUCLEOTIDE SEQUENCE [LARGE SCALE GENOMIC DNA]</scope>
    <source>
        <strain evidence="1 2">TMW 1.1995</strain>
    </source>
</reference>
<evidence type="ECO:0000313" key="2">
    <source>
        <dbReference type="Proteomes" id="UP000093267"/>
    </source>
</evidence>
<proteinExistence type="predicted"/>
<keyword evidence="2" id="KW-1185">Reference proteome</keyword>
<sequence>MKEIKVVGDIREGKFQPALTGNPIVDTALINQFCDHLSDWLTAHHLAYPVSAEHAFSVTDNANDDILYIVDKQILSVFNAHEVHQMHILPVDHQDLLHARPDAYFDAIVVLLKSLAITK</sequence>
<dbReference type="OrthoDB" id="2324248at2"/>
<dbReference type="Proteomes" id="UP000093267">
    <property type="component" value="Chromosome"/>
</dbReference>